<name>A0A0F9QSN5_9ZZZZ</name>
<evidence type="ECO:0000313" key="1">
    <source>
        <dbReference type="EMBL" id="KKN40022.1"/>
    </source>
</evidence>
<dbReference type="EMBL" id="LAZR01001730">
    <property type="protein sequence ID" value="KKN40022.1"/>
    <property type="molecule type" value="Genomic_DNA"/>
</dbReference>
<reference evidence="1" key="1">
    <citation type="journal article" date="2015" name="Nature">
        <title>Complex archaea that bridge the gap between prokaryotes and eukaryotes.</title>
        <authorList>
            <person name="Spang A."/>
            <person name="Saw J.H."/>
            <person name="Jorgensen S.L."/>
            <person name="Zaremba-Niedzwiedzka K."/>
            <person name="Martijn J."/>
            <person name="Lind A.E."/>
            <person name="van Eijk R."/>
            <person name="Schleper C."/>
            <person name="Guy L."/>
            <person name="Ettema T.J."/>
        </authorList>
    </citation>
    <scope>NUCLEOTIDE SEQUENCE</scope>
</reference>
<comment type="caution">
    <text evidence="1">The sequence shown here is derived from an EMBL/GenBank/DDBJ whole genome shotgun (WGS) entry which is preliminary data.</text>
</comment>
<proteinExistence type="predicted"/>
<organism evidence="1">
    <name type="scientific">marine sediment metagenome</name>
    <dbReference type="NCBI Taxonomy" id="412755"/>
    <lineage>
        <taxon>unclassified sequences</taxon>
        <taxon>metagenomes</taxon>
        <taxon>ecological metagenomes</taxon>
    </lineage>
</organism>
<accession>A0A0F9QSN5</accession>
<gene>
    <name evidence="1" type="ORF">LCGC14_0737440</name>
</gene>
<protein>
    <submittedName>
        <fullName evidence="1">Uncharacterized protein</fullName>
    </submittedName>
</protein>
<sequence length="67" mass="8234">MKKERKTHKFFLSLKDHETWYCTECQENGLIWSPSDGCEENNSQHDYINWYLEQKDKFAKKFLDKDK</sequence>
<dbReference type="AlphaFoldDB" id="A0A0F9QSN5"/>